<dbReference type="SUPFAM" id="SSF53328">
    <property type="entry name" value="Formyltransferase"/>
    <property type="match status" value="1"/>
</dbReference>
<dbReference type="PANTHER" id="PTHR11138">
    <property type="entry name" value="METHIONYL-TRNA FORMYLTRANSFERASE"/>
    <property type="match status" value="1"/>
</dbReference>
<dbReference type="RefSeq" id="WP_068669498.1">
    <property type="nucleotide sequence ID" value="NZ_LYPB01000089.1"/>
</dbReference>
<dbReference type="OrthoDB" id="9802815at2"/>
<evidence type="ECO:0000259" key="2">
    <source>
        <dbReference type="Pfam" id="PF02911"/>
    </source>
</evidence>
<protein>
    <submittedName>
        <fullName evidence="3">Formyl transferase</fullName>
    </submittedName>
</protein>
<dbReference type="Gene3D" id="3.40.50.12230">
    <property type="match status" value="1"/>
</dbReference>
<reference evidence="3 4" key="1">
    <citation type="submission" date="2016-05" db="EMBL/GenBank/DDBJ databases">
        <title>Paenibacillus sp. 1ZS3-15 nov., isolated from the rhizosphere soil.</title>
        <authorList>
            <person name="Zhang X.X."/>
            <person name="Zhang J."/>
        </authorList>
    </citation>
    <scope>NUCLEOTIDE SEQUENCE [LARGE SCALE GENOMIC DNA]</scope>
    <source>
        <strain evidence="3 4">1ZS3-15</strain>
    </source>
</reference>
<dbReference type="SUPFAM" id="SSF50486">
    <property type="entry name" value="FMT C-terminal domain-like"/>
    <property type="match status" value="1"/>
</dbReference>
<keyword evidence="4" id="KW-1185">Reference proteome</keyword>
<accession>A0A198A0H0</accession>
<dbReference type="CDD" id="cd08651">
    <property type="entry name" value="FMT_core_like_4"/>
    <property type="match status" value="1"/>
</dbReference>
<feature type="domain" description="Formyl transferase N-terminal" evidence="1">
    <location>
        <begin position="2"/>
        <end position="168"/>
    </location>
</feature>
<dbReference type="InterPro" id="IPR002376">
    <property type="entry name" value="Formyl_transf_N"/>
</dbReference>
<dbReference type="InterPro" id="IPR011034">
    <property type="entry name" value="Formyl_transferase-like_C_sf"/>
</dbReference>
<dbReference type="GO" id="GO:0004479">
    <property type="term" value="F:methionyl-tRNA formyltransferase activity"/>
    <property type="evidence" value="ECO:0007669"/>
    <property type="project" value="TreeGrafter"/>
</dbReference>
<dbReference type="Pfam" id="PF00551">
    <property type="entry name" value="Formyl_trans_N"/>
    <property type="match status" value="1"/>
</dbReference>
<proteinExistence type="predicted"/>
<dbReference type="InterPro" id="IPR036477">
    <property type="entry name" value="Formyl_transf_N_sf"/>
</dbReference>
<dbReference type="Pfam" id="PF02911">
    <property type="entry name" value="Formyl_trans_C"/>
    <property type="match status" value="1"/>
</dbReference>
<dbReference type="Proteomes" id="UP000078454">
    <property type="component" value="Unassembled WGS sequence"/>
</dbReference>
<feature type="domain" description="Formyl transferase C-terminal" evidence="2">
    <location>
        <begin position="201"/>
        <end position="284"/>
    </location>
</feature>
<sequence>MRIIFIGCVAFSYKALQCILRDTEAEVVGVVTKKQSPFNADFQSLEPLCSEYQIPVLLYEKNNLQLKDWIKEFNPDVIYCLGWSHLLDQDVLDIPEKGIIGFHPAALPQNRGRHPIIWALALGLRKTASTYFLMTNEADTGDIISQEEIEISDHDDAGTLYRKIEEKALLQIPSFTEQLIQNTYKKVPQKHDQSNSWRKRNKQDGQIDWRMSAKSIYNLIRALTKPYVGAHFVYQEKEVKVWKSRVVNPDDTSENIEPGKILKVTNNTVYIKCGEGIISLLEHDLDELPTEGGYL</sequence>
<keyword evidence="3" id="KW-0808">Transferase</keyword>
<organism evidence="3 4">
    <name type="scientific">Paenibacillus oryzisoli</name>
    <dbReference type="NCBI Taxonomy" id="1850517"/>
    <lineage>
        <taxon>Bacteria</taxon>
        <taxon>Bacillati</taxon>
        <taxon>Bacillota</taxon>
        <taxon>Bacilli</taxon>
        <taxon>Bacillales</taxon>
        <taxon>Paenibacillaceae</taxon>
        <taxon>Paenibacillus</taxon>
    </lineage>
</organism>
<gene>
    <name evidence="3" type="ORF">A8708_34015</name>
</gene>
<dbReference type="GO" id="GO:0005829">
    <property type="term" value="C:cytosol"/>
    <property type="evidence" value="ECO:0007669"/>
    <property type="project" value="TreeGrafter"/>
</dbReference>
<dbReference type="PANTHER" id="PTHR11138:SF5">
    <property type="entry name" value="METHIONYL-TRNA FORMYLTRANSFERASE, MITOCHONDRIAL"/>
    <property type="match status" value="1"/>
</dbReference>
<comment type="caution">
    <text evidence="3">The sequence shown here is derived from an EMBL/GenBank/DDBJ whole genome shotgun (WGS) entry which is preliminary data.</text>
</comment>
<dbReference type="STRING" id="1850517.A8708_34015"/>
<evidence type="ECO:0000259" key="1">
    <source>
        <dbReference type="Pfam" id="PF00551"/>
    </source>
</evidence>
<name>A0A198A0H0_9BACL</name>
<evidence type="ECO:0000313" key="3">
    <source>
        <dbReference type="EMBL" id="OAS14516.1"/>
    </source>
</evidence>
<evidence type="ECO:0000313" key="4">
    <source>
        <dbReference type="Proteomes" id="UP000078454"/>
    </source>
</evidence>
<dbReference type="AlphaFoldDB" id="A0A198A0H0"/>
<dbReference type="CDD" id="cd08702">
    <property type="entry name" value="Arna_FMT_C"/>
    <property type="match status" value="1"/>
</dbReference>
<dbReference type="InterPro" id="IPR005793">
    <property type="entry name" value="Formyl_trans_C"/>
</dbReference>
<dbReference type="EMBL" id="LYPB01000089">
    <property type="protein sequence ID" value="OAS14516.1"/>
    <property type="molecule type" value="Genomic_DNA"/>
</dbReference>